<dbReference type="RefSeq" id="WP_406580690.1">
    <property type="nucleotide sequence ID" value="NZ_JBJHQH010000007.1"/>
</dbReference>
<dbReference type="Proteomes" id="UP001623041">
    <property type="component" value="Unassembled WGS sequence"/>
</dbReference>
<proteinExistence type="predicted"/>
<name>A0ABW8RH67_9BACI</name>
<sequence>MSNSGWRWIGGKSYYFYSNGVMAVNTTIGGYRVGSDKM</sequence>
<dbReference type="PROSITE" id="PS51170">
    <property type="entry name" value="CW"/>
    <property type="match status" value="1"/>
</dbReference>
<organism evidence="3 4">
    <name type="scientific">Bacillus salipaludis</name>
    <dbReference type="NCBI Taxonomy" id="2547811"/>
    <lineage>
        <taxon>Bacteria</taxon>
        <taxon>Bacillati</taxon>
        <taxon>Bacillota</taxon>
        <taxon>Bacilli</taxon>
        <taxon>Bacillales</taxon>
        <taxon>Bacillaceae</taxon>
        <taxon>Bacillus</taxon>
    </lineage>
</organism>
<evidence type="ECO:0000313" key="4">
    <source>
        <dbReference type="Proteomes" id="UP001623041"/>
    </source>
</evidence>
<dbReference type="Gene3D" id="2.10.270.10">
    <property type="entry name" value="Cholin Binding"/>
    <property type="match status" value="1"/>
</dbReference>
<gene>
    <name evidence="3" type="ORF">ACJEBI_11370</name>
</gene>
<dbReference type="InterPro" id="IPR018337">
    <property type="entry name" value="Cell_wall/Cho-bd_repeat"/>
</dbReference>
<evidence type="ECO:0000256" key="1">
    <source>
        <dbReference type="ARBA" id="ARBA00022737"/>
    </source>
</evidence>
<evidence type="ECO:0000256" key="2">
    <source>
        <dbReference type="PROSITE-ProRule" id="PRU00591"/>
    </source>
</evidence>
<dbReference type="SUPFAM" id="SSF69360">
    <property type="entry name" value="Cell wall binding repeat"/>
    <property type="match status" value="1"/>
</dbReference>
<accession>A0ABW8RH67</accession>
<comment type="caution">
    <text evidence="3">The sequence shown here is derived from an EMBL/GenBank/DDBJ whole genome shotgun (WGS) entry which is preliminary data.</text>
</comment>
<protein>
    <submittedName>
        <fullName evidence="3">Uncharacterized protein</fullName>
    </submittedName>
</protein>
<dbReference type="EMBL" id="JBJHQH010000007">
    <property type="protein sequence ID" value="MFK9092079.1"/>
    <property type="molecule type" value="Genomic_DNA"/>
</dbReference>
<keyword evidence="4" id="KW-1185">Reference proteome</keyword>
<keyword evidence="1" id="KW-0677">Repeat</keyword>
<dbReference type="Pfam" id="PF19085">
    <property type="entry name" value="Choline_bind_2"/>
    <property type="match status" value="1"/>
</dbReference>
<reference evidence="3 4" key="1">
    <citation type="submission" date="2024-11" db="EMBL/GenBank/DDBJ databases">
        <authorList>
            <person name="Lucas J.A."/>
        </authorList>
    </citation>
    <scope>NUCLEOTIDE SEQUENCE [LARGE SCALE GENOMIC DNA]</scope>
    <source>
        <strain evidence="3 4">Z 5.4</strain>
    </source>
</reference>
<feature type="repeat" description="Cell wall-binding" evidence="2">
    <location>
        <begin position="3"/>
        <end position="22"/>
    </location>
</feature>
<evidence type="ECO:0000313" key="3">
    <source>
        <dbReference type="EMBL" id="MFK9092079.1"/>
    </source>
</evidence>